<protein>
    <submittedName>
        <fullName evidence="7">Chord-domain-containing protein</fullName>
    </submittedName>
</protein>
<dbReference type="STRING" id="763665.A0A2G5B5K4"/>
<evidence type="ECO:0000259" key="6">
    <source>
        <dbReference type="PROSITE" id="PS51401"/>
    </source>
</evidence>
<keyword evidence="3" id="KW-0862">Zinc</keyword>
<feature type="domain" description="CHORD" evidence="6">
    <location>
        <begin position="128"/>
        <end position="189"/>
    </location>
</feature>
<dbReference type="Gene3D" id="4.10.1130.20">
    <property type="match status" value="2"/>
</dbReference>
<feature type="region of interest" description="Disordered" evidence="4">
    <location>
        <begin position="86"/>
        <end position="114"/>
    </location>
</feature>
<reference evidence="7 8" key="1">
    <citation type="journal article" date="2015" name="Genome Biol. Evol.">
        <title>Phylogenomic analyses indicate that early fungi evolved digesting cell walls of algal ancestors of land plants.</title>
        <authorList>
            <person name="Chang Y."/>
            <person name="Wang S."/>
            <person name="Sekimoto S."/>
            <person name="Aerts A.L."/>
            <person name="Choi C."/>
            <person name="Clum A."/>
            <person name="LaButti K.M."/>
            <person name="Lindquist E.A."/>
            <person name="Yee Ngan C."/>
            <person name="Ohm R.A."/>
            <person name="Salamov A.A."/>
            <person name="Grigoriev I.V."/>
            <person name="Spatafora J.W."/>
            <person name="Berbee M.L."/>
        </authorList>
    </citation>
    <scope>NUCLEOTIDE SEQUENCE [LARGE SCALE GENOMIC DNA]</scope>
    <source>
        <strain evidence="7 8">NRRL 1564</strain>
    </source>
</reference>
<dbReference type="Gene3D" id="2.60.40.790">
    <property type="match status" value="1"/>
</dbReference>
<evidence type="ECO:0000313" key="8">
    <source>
        <dbReference type="Proteomes" id="UP000242474"/>
    </source>
</evidence>
<dbReference type="OrthoDB" id="1898560at2759"/>
<dbReference type="InterPro" id="IPR008978">
    <property type="entry name" value="HSP20-like_chaperone"/>
</dbReference>
<dbReference type="Pfam" id="PF04968">
    <property type="entry name" value="CHORD"/>
    <property type="match status" value="2"/>
</dbReference>
<dbReference type="Proteomes" id="UP000242474">
    <property type="component" value="Unassembled WGS sequence"/>
</dbReference>
<keyword evidence="8" id="KW-1185">Reference proteome</keyword>
<dbReference type="PROSITE" id="PS51203">
    <property type="entry name" value="CS"/>
    <property type="match status" value="1"/>
</dbReference>
<dbReference type="Pfam" id="PF04969">
    <property type="entry name" value="CS"/>
    <property type="match status" value="1"/>
</dbReference>
<dbReference type="GO" id="GO:0046872">
    <property type="term" value="F:metal ion binding"/>
    <property type="evidence" value="ECO:0007669"/>
    <property type="project" value="UniProtKB-KW"/>
</dbReference>
<keyword evidence="2" id="KW-0677">Repeat</keyword>
<dbReference type="PANTHER" id="PTHR46983">
    <property type="entry name" value="CYSTEINE AND HISTIDINE-RICH DOMAIN-CONTAINING PROTEIN 1"/>
    <property type="match status" value="1"/>
</dbReference>
<evidence type="ECO:0000256" key="1">
    <source>
        <dbReference type="ARBA" id="ARBA00022723"/>
    </source>
</evidence>
<gene>
    <name evidence="7" type="ORF">COEREDRAFT_47237</name>
</gene>
<accession>A0A2G5B5K4</accession>
<dbReference type="AlphaFoldDB" id="A0A2G5B5K4"/>
<sequence length="305" mass="34132">MLTCTRNGCGQSYEETSNDAMACQYHPGKPEFREGVKGWTCCKPRVHSFDDFLEIGGCKLGSHSSEPKHKDDPFKADLTKYDDVLPEPLEAPVPTTEEANAEKPQKPQAKHVVDEDPAGVQIKPGTKCKRNGCDATYESAERSRGAEQCQFHPGKALFHEGTKGWACCKPRATDFEEFMQIKGCRRGEHLFVGTQPVEQTQTEKCRRDFYQLADDVVVSIYAKQINREKSTVAIDSNTVDLHLVFGAGRICNDTIRLHGSIDPSMSSYEFMSTKVEIRLRKADPVQWPALEQDAESTQSSLRQPV</sequence>
<evidence type="ECO:0000256" key="3">
    <source>
        <dbReference type="ARBA" id="ARBA00022833"/>
    </source>
</evidence>
<dbReference type="PANTHER" id="PTHR46983:SF3">
    <property type="entry name" value="CHPADIPLOID STATE MAINTENANCE PROTEIN CHPA"/>
    <property type="match status" value="1"/>
</dbReference>
<proteinExistence type="predicted"/>
<dbReference type="PROSITE" id="PS51401">
    <property type="entry name" value="CHORD"/>
    <property type="match status" value="2"/>
</dbReference>
<evidence type="ECO:0000259" key="5">
    <source>
        <dbReference type="PROSITE" id="PS51203"/>
    </source>
</evidence>
<evidence type="ECO:0000256" key="2">
    <source>
        <dbReference type="ARBA" id="ARBA00022737"/>
    </source>
</evidence>
<dbReference type="InterPro" id="IPR007052">
    <property type="entry name" value="CS_dom"/>
</dbReference>
<evidence type="ECO:0000313" key="7">
    <source>
        <dbReference type="EMBL" id="PIA14289.1"/>
    </source>
</evidence>
<feature type="domain" description="CHORD" evidence="6">
    <location>
        <begin position="4"/>
        <end position="63"/>
    </location>
</feature>
<feature type="domain" description="CS" evidence="5">
    <location>
        <begin position="202"/>
        <end position="291"/>
    </location>
</feature>
<dbReference type="InterPro" id="IPR039790">
    <property type="entry name" value="CHRD1"/>
</dbReference>
<name>A0A2G5B5K4_COERN</name>
<keyword evidence="1" id="KW-0479">Metal-binding</keyword>
<organism evidence="7 8">
    <name type="scientific">Coemansia reversa (strain ATCC 12441 / NRRL 1564)</name>
    <dbReference type="NCBI Taxonomy" id="763665"/>
    <lineage>
        <taxon>Eukaryota</taxon>
        <taxon>Fungi</taxon>
        <taxon>Fungi incertae sedis</taxon>
        <taxon>Zoopagomycota</taxon>
        <taxon>Kickxellomycotina</taxon>
        <taxon>Kickxellomycetes</taxon>
        <taxon>Kickxellales</taxon>
        <taxon>Kickxellaceae</taxon>
        <taxon>Coemansia</taxon>
    </lineage>
</organism>
<dbReference type="EMBL" id="KZ303519">
    <property type="protein sequence ID" value="PIA14289.1"/>
    <property type="molecule type" value="Genomic_DNA"/>
</dbReference>
<dbReference type="SUPFAM" id="SSF49764">
    <property type="entry name" value="HSP20-like chaperones"/>
    <property type="match status" value="1"/>
</dbReference>
<dbReference type="CDD" id="cd06466">
    <property type="entry name" value="p23_CS_SGT1_like"/>
    <property type="match status" value="1"/>
</dbReference>
<dbReference type="InterPro" id="IPR007051">
    <property type="entry name" value="CHORD_dom"/>
</dbReference>
<evidence type="ECO:0000256" key="4">
    <source>
        <dbReference type="SAM" id="MobiDB-lite"/>
    </source>
</evidence>